<dbReference type="Proteomes" id="UP001501594">
    <property type="component" value="Unassembled WGS sequence"/>
</dbReference>
<keyword evidence="5" id="KW-1185">Reference proteome</keyword>
<keyword evidence="2" id="KW-0808">Transferase</keyword>
<evidence type="ECO:0000256" key="1">
    <source>
        <dbReference type="ARBA" id="ARBA00010990"/>
    </source>
</evidence>
<name>A0ABP8E652_9MICO</name>
<accession>A0ABP8E652</accession>
<dbReference type="PANTHER" id="PTHR12215:SF10">
    <property type="entry name" value="L-AMINOADIPATE-SEMIALDEHYDE DEHYDROGENASE-PHOSPHOPANTETHEINYL TRANSFERASE"/>
    <property type="match status" value="1"/>
</dbReference>
<evidence type="ECO:0000313" key="5">
    <source>
        <dbReference type="Proteomes" id="UP001501594"/>
    </source>
</evidence>
<reference evidence="5" key="1">
    <citation type="journal article" date="2019" name="Int. J. Syst. Evol. Microbiol.">
        <title>The Global Catalogue of Microorganisms (GCM) 10K type strain sequencing project: providing services to taxonomists for standard genome sequencing and annotation.</title>
        <authorList>
            <consortium name="The Broad Institute Genomics Platform"/>
            <consortium name="The Broad Institute Genome Sequencing Center for Infectious Disease"/>
            <person name="Wu L."/>
            <person name="Ma J."/>
        </authorList>
    </citation>
    <scope>NUCLEOTIDE SEQUENCE [LARGE SCALE GENOMIC DNA]</scope>
    <source>
        <strain evidence="5">JCM 17442</strain>
    </source>
</reference>
<comment type="similarity">
    <text evidence="1">Belongs to the P-Pant transferase superfamily. Gsp/Sfp/HetI/AcpT family.</text>
</comment>
<dbReference type="InterPro" id="IPR050559">
    <property type="entry name" value="P-Pant_transferase_sf"/>
</dbReference>
<evidence type="ECO:0000259" key="3">
    <source>
        <dbReference type="Pfam" id="PF01648"/>
    </source>
</evidence>
<dbReference type="EMBL" id="BAABAU010000005">
    <property type="protein sequence ID" value="GAA4267632.1"/>
    <property type="molecule type" value="Genomic_DNA"/>
</dbReference>
<sequence length="272" mass="28504">MRGPTRSGSVVAVLWTSAPDDERFVETVLPGLSPEEAGRARRTSVSAARSEFATGAWLLRATAARLLGVEESEVVVDRRCASCEEPHGRPRIAGLPGFDASLTHSAGRVGLALAAFASVGLDVESVAGPPDAALVETACTPDEAAALDSSPADVRGSLFTHLWCRKESLLKAASVGLRVSPSEVDASGVRPVLRRRRSTAPLSPAEATRLARVAKSGRWIALARTPEAFESALFATGSACLSAELDEGDVETLTRSDDYAALVEGLGRTLRS</sequence>
<dbReference type="SUPFAM" id="SSF56214">
    <property type="entry name" value="4'-phosphopantetheinyl transferase"/>
    <property type="match status" value="2"/>
</dbReference>
<dbReference type="InterPro" id="IPR008278">
    <property type="entry name" value="4-PPantetheinyl_Trfase_dom"/>
</dbReference>
<evidence type="ECO:0000313" key="4">
    <source>
        <dbReference type="EMBL" id="GAA4267632.1"/>
    </source>
</evidence>
<dbReference type="Pfam" id="PF01648">
    <property type="entry name" value="ACPS"/>
    <property type="match status" value="1"/>
</dbReference>
<proteinExistence type="inferred from homology"/>
<dbReference type="RefSeq" id="WP_344798117.1">
    <property type="nucleotide sequence ID" value="NZ_BAABAU010000005.1"/>
</dbReference>
<organism evidence="4 5">
    <name type="scientific">Frondihabitans peucedani</name>
    <dbReference type="NCBI Taxonomy" id="598626"/>
    <lineage>
        <taxon>Bacteria</taxon>
        <taxon>Bacillati</taxon>
        <taxon>Actinomycetota</taxon>
        <taxon>Actinomycetes</taxon>
        <taxon>Micrococcales</taxon>
        <taxon>Microbacteriaceae</taxon>
        <taxon>Frondihabitans</taxon>
    </lineage>
</organism>
<protein>
    <recommendedName>
        <fullName evidence="3">4'-phosphopantetheinyl transferase domain-containing protein</fullName>
    </recommendedName>
</protein>
<comment type="caution">
    <text evidence="4">The sequence shown here is derived from an EMBL/GenBank/DDBJ whole genome shotgun (WGS) entry which is preliminary data.</text>
</comment>
<evidence type="ECO:0000256" key="2">
    <source>
        <dbReference type="ARBA" id="ARBA00022679"/>
    </source>
</evidence>
<dbReference type="PANTHER" id="PTHR12215">
    <property type="entry name" value="PHOSPHOPANTETHEINE TRANSFERASE"/>
    <property type="match status" value="1"/>
</dbReference>
<dbReference type="Gene3D" id="3.90.470.20">
    <property type="entry name" value="4'-phosphopantetheinyl transferase domain"/>
    <property type="match status" value="1"/>
</dbReference>
<feature type="domain" description="4'-phosphopantetheinyl transferase" evidence="3">
    <location>
        <begin position="118"/>
        <end position="183"/>
    </location>
</feature>
<dbReference type="InterPro" id="IPR037143">
    <property type="entry name" value="4-PPantetheinyl_Trfase_dom_sf"/>
</dbReference>
<gene>
    <name evidence="4" type="ORF">GCM10022256_32440</name>
</gene>